<accession>A0A0F8WNF0</accession>
<feature type="non-terminal residue" evidence="2">
    <location>
        <position position="84"/>
    </location>
</feature>
<dbReference type="AlphaFoldDB" id="A0A0F8WNF0"/>
<feature type="transmembrane region" description="Helical" evidence="1">
    <location>
        <begin position="6"/>
        <end position="28"/>
    </location>
</feature>
<dbReference type="EMBL" id="LAZR01064018">
    <property type="protein sequence ID" value="KKK58372.1"/>
    <property type="molecule type" value="Genomic_DNA"/>
</dbReference>
<comment type="caution">
    <text evidence="2">The sequence shown here is derived from an EMBL/GenBank/DDBJ whole genome shotgun (WGS) entry which is preliminary data.</text>
</comment>
<gene>
    <name evidence="2" type="ORF">LCGC14_3045110</name>
</gene>
<evidence type="ECO:0000256" key="1">
    <source>
        <dbReference type="SAM" id="Phobius"/>
    </source>
</evidence>
<sequence>MTDRLAIIKLYGLCAVMLIALLSFVFVLPVGRDWQTYNVATISQIQAPYDIPDFAGMPFAYFVLPHALLPIDIGNAINLALNIL</sequence>
<organism evidence="2">
    <name type="scientific">marine sediment metagenome</name>
    <dbReference type="NCBI Taxonomy" id="412755"/>
    <lineage>
        <taxon>unclassified sequences</taxon>
        <taxon>metagenomes</taxon>
        <taxon>ecological metagenomes</taxon>
    </lineage>
</organism>
<proteinExistence type="predicted"/>
<reference evidence="2" key="1">
    <citation type="journal article" date="2015" name="Nature">
        <title>Complex archaea that bridge the gap between prokaryotes and eukaryotes.</title>
        <authorList>
            <person name="Spang A."/>
            <person name="Saw J.H."/>
            <person name="Jorgensen S.L."/>
            <person name="Zaremba-Niedzwiedzka K."/>
            <person name="Martijn J."/>
            <person name="Lind A.E."/>
            <person name="van Eijk R."/>
            <person name="Schleper C."/>
            <person name="Guy L."/>
            <person name="Ettema T.J."/>
        </authorList>
    </citation>
    <scope>NUCLEOTIDE SEQUENCE</scope>
</reference>
<keyword evidence="1" id="KW-1133">Transmembrane helix</keyword>
<keyword evidence="1" id="KW-0472">Membrane</keyword>
<evidence type="ECO:0000313" key="2">
    <source>
        <dbReference type="EMBL" id="KKK58372.1"/>
    </source>
</evidence>
<keyword evidence="1" id="KW-0812">Transmembrane</keyword>
<name>A0A0F8WNF0_9ZZZZ</name>
<protein>
    <submittedName>
        <fullName evidence="2">Uncharacterized protein</fullName>
    </submittedName>
</protein>